<evidence type="ECO:0000313" key="1">
    <source>
        <dbReference type="EMBL" id="UYO41258.1"/>
    </source>
</evidence>
<sequence length="97" mass="10401">MDTNATRDGTGLADLATASVLIGTDSLPLLSADEDISRCYPQLFAYFAQFASLMASEQPLSRNGAAPFTVSKPTRIFAKHDQIPLNARGAPSAQLWE</sequence>
<organism evidence="1 2">
    <name type="scientific">Rhodopseudomonas palustris</name>
    <dbReference type="NCBI Taxonomy" id="1076"/>
    <lineage>
        <taxon>Bacteria</taxon>
        <taxon>Pseudomonadati</taxon>
        <taxon>Pseudomonadota</taxon>
        <taxon>Alphaproteobacteria</taxon>
        <taxon>Hyphomicrobiales</taxon>
        <taxon>Nitrobacteraceae</taxon>
        <taxon>Rhodopseudomonas</taxon>
    </lineage>
</organism>
<gene>
    <name evidence="1" type="ORF">KQX62_08190</name>
</gene>
<proteinExistence type="predicted"/>
<accession>A0AAX3E2P0</accession>
<protein>
    <submittedName>
        <fullName evidence="1">Uncharacterized protein</fullName>
    </submittedName>
</protein>
<name>A0AAX3E2P0_RHOPL</name>
<dbReference type="EMBL" id="CP076676">
    <property type="protein sequence ID" value="UYO41258.1"/>
    <property type="molecule type" value="Genomic_DNA"/>
</dbReference>
<dbReference type="Proteomes" id="UP001163166">
    <property type="component" value="Chromosome"/>
</dbReference>
<evidence type="ECO:0000313" key="2">
    <source>
        <dbReference type="Proteomes" id="UP001163166"/>
    </source>
</evidence>
<reference evidence="1" key="1">
    <citation type="journal article" date="2022" name="Biol. Control">
        <title>In silico genomic analysis of Rhodopseudomonas palustris strains revealed potential biocontrol agents and crop yield enhancers.</title>
        <authorList>
            <person name="Surachat K."/>
            <person name="Kantachote D."/>
            <person name="Deachamag P."/>
            <person name="Wonglapsuwan M."/>
        </authorList>
    </citation>
    <scope>NUCLEOTIDE SEQUENCE</scope>
    <source>
        <strain evidence="1">TLS06</strain>
    </source>
</reference>
<dbReference type="AlphaFoldDB" id="A0AAX3E2P0"/>
<dbReference type="RefSeq" id="WP_264054855.1">
    <property type="nucleotide sequence ID" value="NZ_CP076676.1"/>
</dbReference>